<dbReference type="EMBL" id="CM029049">
    <property type="protein sequence ID" value="KAG2571349.1"/>
    <property type="molecule type" value="Genomic_DNA"/>
</dbReference>
<evidence type="ECO:0000313" key="2">
    <source>
        <dbReference type="EMBL" id="KAG2571349.1"/>
    </source>
</evidence>
<dbReference type="GO" id="GO:0042138">
    <property type="term" value="P:meiotic DNA double-strand break formation"/>
    <property type="evidence" value="ECO:0007669"/>
    <property type="project" value="InterPro"/>
</dbReference>
<protein>
    <recommendedName>
        <fullName evidence="4">Protein PRD1</fullName>
    </recommendedName>
</protein>
<dbReference type="InterPro" id="IPR044968">
    <property type="entry name" value="PRD1"/>
</dbReference>
<evidence type="ECO:0000256" key="1">
    <source>
        <dbReference type="SAM" id="SignalP"/>
    </source>
</evidence>
<proteinExistence type="predicted"/>
<dbReference type="AlphaFoldDB" id="A0A8T0QET3"/>
<sequence length="1152" mass="128420">MNLSFMSLQLHCLGILLNTTKDAAAHIGHKLSLFLNLVNDLRLPSDEIRGEILFVLYKLSISNATPWDNICDNGDVDLLAIGRNLLQLSLEVLLKTQNDTVRLNCIALLLTLAKKGPFDLVLLSNQSSINCVEPEHMQNDYMSLNASLVLFAEAVKGSLLSTNLEVQTGTLDLIFHFLSSDGNICALLEILIDENVADYIFEVLRLSGNNDLLVISSIQVLLLLARSEEKFKEKLAIGFSTLLPVLHYVAEIPFHPVQSHVLQLVWICMVNCSGILSLPQEEQIACTLTAILRRNGNGELGMSSETFILVCSILVEILKSPHAHDIEKLPSFIEESSRYAISSTLSHEYDSRIPIPHSLFLLKEALLFCLEGSKYNVSSKKDLENSIIGTCGTILLHWLESAVVDGNDEETLAGILQIFQLILSRATDKKPLQFAELLASSSWFSLSFGFMGLFPTAHVKSVVYLVTSSIVDRVLGCNYGETIRDAHIYLPSDPTELMYLFGQCSTEDFNLASCQCAVLSILYACSFYNERLAADNQILASVEQYILLNSGSFPYEINFSVMFTLLVHLYAYVRGISYSRSIPHSPEAESTLFHVMTQKDWDLLAIRVHPIAIKWLFQKQELMEPLAFQMLNFCKTFCEDETIMLSNSSQLVDIQMVAELVLSGETIISFLLVSLLNQIVKEGTEDEVFSVVRVIAKIITISPCTSDQFISCGIVNSFHGIYCLPYCSRIQTVCSHLIFNILCSASALTFAQENEWLPLTVKLLEFINSGIDYTSSNQEHKILIGVLCFVLHHSANKVLVEPAKAIILNSSLVSLTDVIVQKACSKGPSLFQHNQDTAFGELLSLVLLLVFFSLKSLHTILEASIDWQDFFQHSEDIQSFSVLGIPCHDLCRLMHFGPPSIKLIASQCLLELLMRISDQRTCTNAELRCSVRYLKSIIAVTEGLVFSEDSKVAGNCGACLSVILGWEKFGSQEKVATRESKWFRLIMEEFAVALTAPGLTSKSFTNQQKFAANLAVSLLRLSQVPDWLTSLFDSHLIYGIVANLSARNVTAEIVNLFSELMARKYLSQEHIVALHNLFQVCRRQVYEGSSKAQMFGQSVKKKIARSSDDMLALLFGLMLNQNTDSGAVQSEQQTLLRAIDLFFQESSGREQR</sequence>
<keyword evidence="3" id="KW-1185">Reference proteome</keyword>
<feature type="chain" id="PRO_5035795732" description="Protein PRD1" evidence="1">
    <location>
        <begin position="26"/>
        <end position="1152"/>
    </location>
</feature>
<organism evidence="2 3">
    <name type="scientific">Panicum virgatum</name>
    <name type="common">Blackwell switchgrass</name>
    <dbReference type="NCBI Taxonomy" id="38727"/>
    <lineage>
        <taxon>Eukaryota</taxon>
        <taxon>Viridiplantae</taxon>
        <taxon>Streptophyta</taxon>
        <taxon>Embryophyta</taxon>
        <taxon>Tracheophyta</taxon>
        <taxon>Spermatophyta</taxon>
        <taxon>Magnoliopsida</taxon>
        <taxon>Liliopsida</taxon>
        <taxon>Poales</taxon>
        <taxon>Poaceae</taxon>
        <taxon>PACMAD clade</taxon>
        <taxon>Panicoideae</taxon>
        <taxon>Panicodae</taxon>
        <taxon>Paniceae</taxon>
        <taxon>Panicinae</taxon>
        <taxon>Panicum</taxon>
        <taxon>Panicum sect. Hiantes</taxon>
    </lineage>
</organism>
<evidence type="ECO:0000313" key="3">
    <source>
        <dbReference type="Proteomes" id="UP000823388"/>
    </source>
</evidence>
<feature type="signal peptide" evidence="1">
    <location>
        <begin position="1"/>
        <end position="25"/>
    </location>
</feature>
<reference evidence="2" key="1">
    <citation type="submission" date="2020-05" db="EMBL/GenBank/DDBJ databases">
        <title>WGS assembly of Panicum virgatum.</title>
        <authorList>
            <person name="Lovell J.T."/>
            <person name="Jenkins J."/>
            <person name="Shu S."/>
            <person name="Juenger T.E."/>
            <person name="Schmutz J."/>
        </authorList>
    </citation>
    <scope>NUCLEOTIDE SEQUENCE</scope>
    <source>
        <strain evidence="2">AP13</strain>
    </source>
</reference>
<dbReference type="PANTHER" id="PTHR36379:SF1">
    <property type="entry name" value="PUTATIVE RECOMBINATION INITIATION DEFECT 1-RELATED"/>
    <property type="match status" value="1"/>
</dbReference>
<gene>
    <name evidence="2" type="ORF">PVAP13_7KG007900</name>
</gene>
<name>A0A8T0QET3_PANVG</name>
<dbReference type="Proteomes" id="UP000823388">
    <property type="component" value="Chromosome 7K"/>
</dbReference>
<dbReference type="PANTHER" id="PTHR36379">
    <property type="entry name" value="PROTEIN PRD1"/>
    <property type="match status" value="1"/>
</dbReference>
<accession>A0A8T0QET3</accession>
<comment type="caution">
    <text evidence="2">The sequence shown here is derived from an EMBL/GenBank/DDBJ whole genome shotgun (WGS) entry which is preliminary data.</text>
</comment>
<evidence type="ECO:0008006" key="4">
    <source>
        <dbReference type="Google" id="ProtNLM"/>
    </source>
</evidence>
<keyword evidence="1" id="KW-0732">Signal</keyword>